<dbReference type="InterPro" id="IPR051206">
    <property type="entry name" value="NAMLAA_amidase_2"/>
</dbReference>
<evidence type="ECO:0000256" key="2">
    <source>
        <dbReference type="ARBA" id="ARBA00011901"/>
    </source>
</evidence>
<evidence type="ECO:0000256" key="1">
    <source>
        <dbReference type="ARBA" id="ARBA00001561"/>
    </source>
</evidence>
<dbReference type="FunFam" id="3.40.80.10:FF:000006">
    <property type="entry name" value="N-acetylmuramoyl-L-alanine amidase"/>
    <property type="match status" value="1"/>
</dbReference>
<dbReference type="InterPro" id="IPR036505">
    <property type="entry name" value="Amidase/PGRP_sf"/>
</dbReference>
<comment type="caution">
    <text evidence="7">The sequence shown here is derived from an EMBL/GenBank/DDBJ whole genome shotgun (WGS) entry which is preliminary data.</text>
</comment>
<feature type="chain" id="PRO_5038655947" description="N-acetylmuramoyl-L-alanine amidase" evidence="5">
    <location>
        <begin position="34"/>
        <end position="213"/>
    </location>
</feature>
<evidence type="ECO:0000256" key="4">
    <source>
        <dbReference type="ARBA" id="ARBA00023316"/>
    </source>
</evidence>
<name>A0A3A9YVS9_9ACTN</name>
<dbReference type="AlphaFoldDB" id="A0A3A9YVS9"/>
<keyword evidence="4" id="KW-0961">Cell wall biogenesis/degradation</keyword>
<dbReference type="PANTHER" id="PTHR30417:SF1">
    <property type="entry name" value="N-ACETYLMURAMOYL-L-ALANINE AMIDASE AMID"/>
    <property type="match status" value="1"/>
</dbReference>
<gene>
    <name evidence="7" type="ORF">D7294_19005</name>
</gene>
<comment type="catalytic activity">
    <reaction evidence="1">
        <text>Hydrolyzes the link between N-acetylmuramoyl residues and L-amino acid residues in certain cell-wall glycopeptides.</text>
        <dbReference type="EC" id="3.5.1.28"/>
    </reaction>
</comment>
<dbReference type="SUPFAM" id="SSF55846">
    <property type="entry name" value="N-acetylmuramoyl-L-alanine amidase-like"/>
    <property type="match status" value="1"/>
</dbReference>
<dbReference type="OrthoDB" id="66275at2"/>
<keyword evidence="8" id="KW-1185">Reference proteome</keyword>
<dbReference type="RefSeq" id="WP_120681350.1">
    <property type="nucleotide sequence ID" value="NZ_RBAL01000011.1"/>
</dbReference>
<dbReference type="GO" id="GO:0009253">
    <property type="term" value="P:peptidoglycan catabolic process"/>
    <property type="evidence" value="ECO:0007669"/>
    <property type="project" value="InterPro"/>
</dbReference>
<dbReference type="CDD" id="cd06583">
    <property type="entry name" value="PGRP"/>
    <property type="match status" value="1"/>
</dbReference>
<keyword evidence="5" id="KW-0732">Signal</keyword>
<dbReference type="PROSITE" id="PS51318">
    <property type="entry name" value="TAT"/>
    <property type="match status" value="1"/>
</dbReference>
<feature type="domain" description="N-acetylmuramoyl-L-alanine amidase" evidence="6">
    <location>
        <begin position="68"/>
        <end position="198"/>
    </location>
</feature>
<evidence type="ECO:0000256" key="3">
    <source>
        <dbReference type="ARBA" id="ARBA00022801"/>
    </source>
</evidence>
<dbReference type="InterPro" id="IPR006311">
    <property type="entry name" value="TAT_signal"/>
</dbReference>
<evidence type="ECO:0000256" key="5">
    <source>
        <dbReference type="SAM" id="SignalP"/>
    </source>
</evidence>
<dbReference type="Pfam" id="PF01510">
    <property type="entry name" value="Amidase_2"/>
    <property type="match status" value="1"/>
</dbReference>
<dbReference type="EC" id="3.5.1.28" evidence="2"/>
<reference evidence="7 8" key="1">
    <citation type="journal article" date="2014" name="Int. J. Syst. Evol. Microbiol.">
        <title>Streptomyces hoynatensis sp. nov., isolated from deep marine sediment.</title>
        <authorList>
            <person name="Veyisoglu A."/>
            <person name="Sahin N."/>
        </authorList>
    </citation>
    <scope>NUCLEOTIDE SEQUENCE [LARGE SCALE GENOMIC DNA]</scope>
    <source>
        <strain evidence="7 8">KCTC 29097</strain>
    </source>
</reference>
<dbReference type="GO" id="GO:0071555">
    <property type="term" value="P:cell wall organization"/>
    <property type="evidence" value="ECO:0007669"/>
    <property type="project" value="UniProtKB-KW"/>
</dbReference>
<sequence>MADPHARQLPTRRALLRGSAAFAAVAATASASAARAAAEPTTPGRRAGGVRPLDYPLAEWTPASFSNFTVANRPSQYPIEYVVIHVTQETFADTLAIFQDPSAAVSSHYVVGSADGRVAQCVEERNVAWHAGNWSYNTRSIGIEHEGWVDEPEWFTDAMYEKSARLTAYVCDAYGIPKNRTHIIGHSEVPGATHTDPGPLWDWDRYLGLVKAA</sequence>
<protein>
    <recommendedName>
        <fullName evidence="2">N-acetylmuramoyl-L-alanine amidase</fullName>
        <ecNumber evidence="2">3.5.1.28</ecNumber>
    </recommendedName>
</protein>
<keyword evidence="3" id="KW-0378">Hydrolase</keyword>
<dbReference type="SMART" id="SM00644">
    <property type="entry name" value="Ami_2"/>
    <property type="match status" value="1"/>
</dbReference>
<feature type="signal peptide" evidence="5">
    <location>
        <begin position="1"/>
        <end position="33"/>
    </location>
</feature>
<proteinExistence type="predicted"/>
<dbReference type="Gene3D" id="3.40.80.10">
    <property type="entry name" value="Peptidoglycan recognition protein-like"/>
    <property type="match status" value="1"/>
</dbReference>
<organism evidence="7 8">
    <name type="scientific">Streptomyces hoynatensis</name>
    <dbReference type="NCBI Taxonomy" id="1141874"/>
    <lineage>
        <taxon>Bacteria</taxon>
        <taxon>Bacillati</taxon>
        <taxon>Actinomycetota</taxon>
        <taxon>Actinomycetes</taxon>
        <taxon>Kitasatosporales</taxon>
        <taxon>Streptomycetaceae</taxon>
        <taxon>Streptomyces</taxon>
    </lineage>
</organism>
<dbReference type="GO" id="GO:0009254">
    <property type="term" value="P:peptidoglycan turnover"/>
    <property type="evidence" value="ECO:0007669"/>
    <property type="project" value="TreeGrafter"/>
</dbReference>
<dbReference type="Proteomes" id="UP000272474">
    <property type="component" value="Unassembled WGS sequence"/>
</dbReference>
<dbReference type="PANTHER" id="PTHR30417">
    <property type="entry name" value="N-ACETYLMURAMOYL-L-ALANINE AMIDASE AMID"/>
    <property type="match status" value="1"/>
</dbReference>
<dbReference type="GO" id="GO:0008745">
    <property type="term" value="F:N-acetylmuramoyl-L-alanine amidase activity"/>
    <property type="evidence" value="ECO:0007669"/>
    <property type="project" value="UniProtKB-EC"/>
</dbReference>
<evidence type="ECO:0000313" key="8">
    <source>
        <dbReference type="Proteomes" id="UP000272474"/>
    </source>
</evidence>
<dbReference type="InterPro" id="IPR002502">
    <property type="entry name" value="Amidase_domain"/>
</dbReference>
<evidence type="ECO:0000313" key="7">
    <source>
        <dbReference type="EMBL" id="RKN40020.1"/>
    </source>
</evidence>
<accession>A0A3A9YVS9</accession>
<evidence type="ECO:0000259" key="6">
    <source>
        <dbReference type="SMART" id="SM00644"/>
    </source>
</evidence>
<dbReference type="EMBL" id="RBAL01000011">
    <property type="protein sequence ID" value="RKN40020.1"/>
    <property type="molecule type" value="Genomic_DNA"/>
</dbReference>